<comment type="similarity">
    <text evidence="1">Belongs to the TIM50 family.</text>
</comment>
<keyword evidence="4" id="KW-1185">Reference proteome</keyword>
<dbReference type="CDD" id="cd07521">
    <property type="entry name" value="HAD_FCP1-like"/>
    <property type="match status" value="1"/>
</dbReference>
<keyword evidence="1" id="KW-0813">Transport</keyword>
<gene>
    <name evidence="3" type="ORF">NQ317_012075</name>
</gene>
<dbReference type="SUPFAM" id="SSF56784">
    <property type="entry name" value="HAD-like"/>
    <property type="match status" value="1"/>
</dbReference>
<keyword evidence="1" id="KW-0809">Transit peptide</keyword>
<comment type="subunit">
    <text evidence="1">Component of the TIM23 complex.</text>
</comment>
<dbReference type="Proteomes" id="UP001162164">
    <property type="component" value="Unassembled WGS sequence"/>
</dbReference>
<comment type="subcellular location">
    <subcellularLocation>
        <location evidence="1">Mitochondrion inner membrane</location>
        <topology evidence="1">Single-pass membrane protein</topology>
    </subcellularLocation>
</comment>
<keyword evidence="1" id="KW-0472">Membrane</keyword>
<dbReference type="SMART" id="SM00577">
    <property type="entry name" value="CPDc"/>
    <property type="match status" value="1"/>
</dbReference>
<evidence type="ECO:0000313" key="3">
    <source>
        <dbReference type="EMBL" id="KAJ8985834.1"/>
    </source>
</evidence>
<comment type="caution">
    <text evidence="3">The sequence shown here is derived from an EMBL/GenBank/DDBJ whole genome shotgun (WGS) entry which is preliminary data.</text>
</comment>
<proteinExistence type="inferred from homology"/>
<keyword evidence="1" id="KW-0653">Protein transport</keyword>
<dbReference type="InterPro" id="IPR050365">
    <property type="entry name" value="TIM50"/>
</dbReference>
<organism evidence="3 4">
    <name type="scientific">Molorchus minor</name>
    <dbReference type="NCBI Taxonomy" id="1323400"/>
    <lineage>
        <taxon>Eukaryota</taxon>
        <taxon>Metazoa</taxon>
        <taxon>Ecdysozoa</taxon>
        <taxon>Arthropoda</taxon>
        <taxon>Hexapoda</taxon>
        <taxon>Insecta</taxon>
        <taxon>Pterygota</taxon>
        <taxon>Neoptera</taxon>
        <taxon>Endopterygota</taxon>
        <taxon>Coleoptera</taxon>
        <taxon>Polyphaga</taxon>
        <taxon>Cucujiformia</taxon>
        <taxon>Chrysomeloidea</taxon>
        <taxon>Cerambycidae</taxon>
        <taxon>Lamiinae</taxon>
        <taxon>Monochamini</taxon>
        <taxon>Molorchus</taxon>
    </lineage>
</organism>
<evidence type="ECO:0000313" key="4">
    <source>
        <dbReference type="Proteomes" id="UP001162164"/>
    </source>
</evidence>
<dbReference type="InterPro" id="IPR036412">
    <property type="entry name" value="HAD-like_sf"/>
</dbReference>
<dbReference type="Gene3D" id="3.40.50.1000">
    <property type="entry name" value="HAD superfamily/HAD-like"/>
    <property type="match status" value="1"/>
</dbReference>
<keyword evidence="1" id="KW-0496">Mitochondrion</keyword>
<evidence type="ECO:0000259" key="2">
    <source>
        <dbReference type="PROSITE" id="PS50969"/>
    </source>
</evidence>
<dbReference type="EMBL" id="JAPWTJ010000007">
    <property type="protein sequence ID" value="KAJ8985834.1"/>
    <property type="molecule type" value="Genomic_DNA"/>
</dbReference>
<dbReference type="PANTHER" id="PTHR12210">
    <property type="entry name" value="DULLARD PROTEIN PHOSPHATASE"/>
    <property type="match status" value="1"/>
</dbReference>
<protein>
    <recommendedName>
        <fullName evidence="1">Mitochondrial import inner membrane translocase subunit TIM50</fullName>
    </recommendedName>
</protein>
<keyword evidence="1" id="KW-0812">Transmembrane</keyword>
<comment type="function">
    <text evidence="1">Essential component of the TIM23 complex, a complex that mediates the translocation of transit peptide-containing proteins across the mitochondrial inner membrane.</text>
</comment>
<dbReference type="InterPro" id="IPR023214">
    <property type="entry name" value="HAD_sf"/>
</dbReference>
<dbReference type="PROSITE" id="PS50969">
    <property type="entry name" value="FCP1"/>
    <property type="match status" value="1"/>
</dbReference>
<dbReference type="Pfam" id="PF03031">
    <property type="entry name" value="NIF"/>
    <property type="match status" value="1"/>
</dbReference>
<keyword evidence="1" id="KW-1133">Transmembrane helix</keyword>
<feature type="domain" description="FCP1 homology" evidence="2">
    <location>
        <begin position="141"/>
        <end position="284"/>
    </location>
</feature>
<reference evidence="3" key="1">
    <citation type="journal article" date="2023" name="Insect Mol. Biol.">
        <title>Genome sequencing provides insights into the evolution of gene families encoding plant cell wall-degrading enzymes in longhorned beetles.</title>
        <authorList>
            <person name="Shin N.R."/>
            <person name="Okamura Y."/>
            <person name="Kirsch R."/>
            <person name="Pauchet Y."/>
        </authorList>
    </citation>
    <scope>NUCLEOTIDE SEQUENCE</scope>
    <source>
        <strain evidence="3">MMC_N1</strain>
    </source>
</reference>
<evidence type="ECO:0000256" key="1">
    <source>
        <dbReference type="RuleBase" id="RU365079"/>
    </source>
</evidence>
<feature type="transmembrane region" description="Helical" evidence="1">
    <location>
        <begin position="66"/>
        <end position="86"/>
    </location>
</feature>
<dbReference type="InterPro" id="IPR004274">
    <property type="entry name" value="FCP1_dom"/>
</dbReference>
<sequence>MQPNGFNQLLNRRIPHLFKTLRCVRHIVRAPQSNQKLKNPEKIQADPKPKVSLKERRIKKTGRIKLKLLAFGTAISCIGLTIILGAPEVSSCGEPIKDDLTNENLIKQYITRTYREMRFYVELLQVPLNEKLLPDPLDYPYVQPKYTLVLELADVLVHLDCTYIGNCRFKKRPLLDHFLHTLRESYEIIIYTAEEGKVVFSVVDIIDPDNIIAYKLIRGTTDFTRTGHVKKINSLNRNLTKVICVDWNDKHLKLNPENLLRVKRWEGNDDDKSLLDLAMFLKTIADNDIEDVREVLKYYSKYEDPIEAYKKKQEELIKELEEQAAEKKVDTRSKILSMFKL</sequence>
<keyword evidence="1" id="KW-0811">Translocation</keyword>
<accession>A0ABQ9K6A7</accession>
<name>A0ABQ9K6A7_9CUCU</name>